<dbReference type="KEGG" id="mpaf:R5R33_07950"/>
<sequence>MSVPPEDEPELPPEEEELLEELELPPEELLLEDEELLEEELELEELLPPFAGGIVSPELPPPHAVSSRDAVRASDAADNFMKNPR</sequence>
<feature type="compositionally biased region" description="Low complexity" evidence="1">
    <location>
        <begin position="64"/>
        <end position="78"/>
    </location>
</feature>
<accession>A0AAU0N441</accession>
<dbReference type="AlphaFoldDB" id="A0AAU0N441"/>
<proteinExistence type="predicted"/>
<feature type="region of interest" description="Disordered" evidence="1">
    <location>
        <begin position="54"/>
        <end position="85"/>
    </location>
</feature>
<name>A0AAU0N441_9GAMM</name>
<dbReference type="EMBL" id="CP137555">
    <property type="protein sequence ID" value="WOX07054.1"/>
    <property type="molecule type" value="Genomic_DNA"/>
</dbReference>
<protein>
    <submittedName>
        <fullName evidence="2">Uncharacterized protein</fullName>
    </submittedName>
</protein>
<evidence type="ECO:0000313" key="2">
    <source>
        <dbReference type="EMBL" id="WOX07054.1"/>
    </source>
</evidence>
<dbReference type="RefSeq" id="WP_318955487.1">
    <property type="nucleotide sequence ID" value="NZ_CP137555.1"/>
</dbReference>
<gene>
    <name evidence="2" type="ORF">R5R33_07950</name>
</gene>
<organism evidence="2 3">
    <name type="scientific">Microbulbifer pacificus</name>
    <dbReference type="NCBI Taxonomy" id="407164"/>
    <lineage>
        <taxon>Bacteria</taxon>
        <taxon>Pseudomonadati</taxon>
        <taxon>Pseudomonadota</taxon>
        <taxon>Gammaproteobacteria</taxon>
        <taxon>Cellvibrionales</taxon>
        <taxon>Microbulbiferaceae</taxon>
        <taxon>Microbulbifer</taxon>
    </lineage>
</organism>
<evidence type="ECO:0000313" key="3">
    <source>
        <dbReference type="Proteomes" id="UP001302477"/>
    </source>
</evidence>
<dbReference type="Proteomes" id="UP001302477">
    <property type="component" value="Chromosome"/>
</dbReference>
<keyword evidence="3" id="KW-1185">Reference proteome</keyword>
<reference evidence="2 3" key="1">
    <citation type="submission" date="2023-10" db="EMBL/GenBank/DDBJ databases">
        <title>Description of Microbulbifer bruguierae sp. nov., isolated from the sediments of mangrove plant Bruguiera sexangula and comparative genomic analyses of the genus Microbulbifer.</title>
        <authorList>
            <person name="Long M."/>
        </authorList>
    </citation>
    <scope>NUCLEOTIDE SEQUENCE [LARGE SCALE GENOMIC DNA]</scope>
    <source>
        <strain evidence="2 3">SPO729</strain>
    </source>
</reference>
<evidence type="ECO:0000256" key="1">
    <source>
        <dbReference type="SAM" id="MobiDB-lite"/>
    </source>
</evidence>